<dbReference type="PANTHER" id="PTHR22930">
    <property type="match status" value="1"/>
</dbReference>
<dbReference type="InterPro" id="IPR045249">
    <property type="entry name" value="HARBI1-like"/>
</dbReference>
<protein>
    <submittedName>
        <fullName evidence="12">Uncharacterized protein</fullName>
    </submittedName>
</protein>
<dbReference type="GO" id="GO:0046872">
    <property type="term" value="F:metal ion binding"/>
    <property type="evidence" value="ECO:0007669"/>
    <property type="project" value="UniProtKB-KW"/>
</dbReference>
<dbReference type="Pfam" id="PF13359">
    <property type="entry name" value="DDE_Tnp_4"/>
    <property type="match status" value="1"/>
</dbReference>
<evidence type="ECO:0000256" key="2">
    <source>
        <dbReference type="ARBA" id="ARBA00004123"/>
    </source>
</evidence>
<comment type="subcellular location">
    <subcellularLocation>
        <location evidence="2">Nucleus</location>
    </subcellularLocation>
</comment>
<keyword evidence="5" id="KW-0479">Metal-binding</keyword>
<dbReference type="Pfam" id="PF26138">
    <property type="entry name" value="DUF8040"/>
    <property type="match status" value="1"/>
</dbReference>
<keyword evidence="6" id="KW-0378">Hydrolase</keyword>
<feature type="region of interest" description="Disordered" evidence="9">
    <location>
        <begin position="35"/>
        <end position="385"/>
    </location>
</feature>
<gene>
    <name evidence="12" type="ORF">OsJ_19421</name>
</gene>
<evidence type="ECO:0000256" key="7">
    <source>
        <dbReference type="ARBA" id="ARBA00023242"/>
    </source>
</evidence>
<evidence type="ECO:0000259" key="10">
    <source>
        <dbReference type="Pfam" id="PF13359"/>
    </source>
</evidence>
<evidence type="ECO:0000313" key="12">
    <source>
        <dbReference type="EMBL" id="EEE64569.1"/>
    </source>
</evidence>
<evidence type="ECO:0000256" key="9">
    <source>
        <dbReference type="SAM" id="MobiDB-lite"/>
    </source>
</evidence>
<feature type="region of interest" description="Disordered" evidence="9">
    <location>
        <begin position="416"/>
        <end position="456"/>
    </location>
</feature>
<feature type="compositionally biased region" description="Basic residues" evidence="9">
    <location>
        <begin position="105"/>
        <end position="116"/>
    </location>
</feature>
<evidence type="ECO:0000259" key="11">
    <source>
        <dbReference type="Pfam" id="PF26138"/>
    </source>
</evidence>
<keyword evidence="7" id="KW-0539">Nucleus</keyword>
<dbReference type="GO" id="GO:0004518">
    <property type="term" value="F:nuclease activity"/>
    <property type="evidence" value="ECO:0007669"/>
    <property type="project" value="UniProtKB-KW"/>
</dbReference>
<accession>B9FLF7</accession>
<keyword evidence="4" id="KW-0540">Nuclease</keyword>
<dbReference type="GO" id="GO:0005634">
    <property type="term" value="C:nucleus"/>
    <property type="evidence" value="ECO:0007669"/>
    <property type="project" value="UniProtKB-SubCell"/>
</dbReference>
<evidence type="ECO:0000256" key="5">
    <source>
        <dbReference type="ARBA" id="ARBA00022723"/>
    </source>
</evidence>
<feature type="domain" description="DUF8040" evidence="11">
    <location>
        <begin position="590"/>
        <end position="652"/>
    </location>
</feature>
<comment type="cofactor">
    <cofactor evidence="1">
        <name>a divalent metal cation</name>
        <dbReference type="ChEBI" id="CHEBI:60240"/>
    </cofactor>
</comment>
<feature type="compositionally biased region" description="Polar residues" evidence="9">
    <location>
        <begin position="186"/>
        <end position="195"/>
    </location>
</feature>
<dbReference type="GO" id="GO:0016787">
    <property type="term" value="F:hydrolase activity"/>
    <property type="evidence" value="ECO:0007669"/>
    <property type="project" value="UniProtKB-KW"/>
</dbReference>
<dbReference type="EMBL" id="CM000142">
    <property type="protein sequence ID" value="EEE64569.1"/>
    <property type="molecule type" value="Genomic_DNA"/>
</dbReference>
<evidence type="ECO:0000256" key="3">
    <source>
        <dbReference type="ARBA" id="ARBA00006958"/>
    </source>
</evidence>
<feature type="compositionally biased region" description="Basic and acidic residues" evidence="9">
    <location>
        <begin position="216"/>
        <end position="333"/>
    </location>
</feature>
<organism evidence="12">
    <name type="scientific">Oryza sativa subsp. japonica</name>
    <name type="common">Rice</name>
    <dbReference type="NCBI Taxonomy" id="39947"/>
    <lineage>
        <taxon>Eukaryota</taxon>
        <taxon>Viridiplantae</taxon>
        <taxon>Streptophyta</taxon>
        <taxon>Embryophyta</taxon>
        <taxon>Tracheophyta</taxon>
        <taxon>Spermatophyta</taxon>
        <taxon>Magnoliopsida</taxon>
        <taxon>Liliopsida</taxon>
        <taxon>Poales</taxon>
        <taxon>Poaceae</taxon>
        <taxon>BOP clade</taxon>
        <taxon>Oryzoideae</taxon>
        <taxon>Oryzeae</taxon>
        <taxon>Oryzinae</taxon>
        <taxon>Oryza</taxon>
        <taxon>Oryza sativa</taxon>
    </lineage>
</organism>
<dbReference type="AlphaFoldDB" id="B9FLF7"/>
<evidence type="ECO:0000256" key="8">
    <source>
        <dbReference type="SAM" id="Coils"/>
    </source>
</evidence>
<comment type="similarity">
    <text evidence="3">Belongs to the HARBI1 family.</text>
</comment>
<keyword evidence="8" id="KW-0175">Coiled coil</keyword>
<feature type="compositionally biased region" description="Low complexity" evidence="9">
    <location>
        <begin position="362"/>
        <end position="372"/>
    </location>
</feature>
<evidence type="ECO:0000256" key="4">
    <source>
        <dbReference type="ARBA" id="ARBA00022722"/>
    </source>
</evidence>
<evidence type="ECO:0000256" key="6">
    <source>
        <dbReference type="ARBA" id="ARBA00022801"/>
    </source>
</evidence>
<proteinExistence type="inferred from homology"/>
<reference evidence="12" key="2">
    <citation type="submission" date="2008-12" db="EMBL/GenBank/DDBJ databases">
        <title>Improved gene annotation of the rice (Oryza sativa) genomes.</title>
        <authorList>
            <person name="Wang J."/>
            <person name="Li R."/>
            <person name="Fan W."/>
            <person name="Huang Q."/>
            <person name="Zhang J."/>
            <person name="Zhou Y."/>
            <person name="Hu Y."/>
            <person name="Zi S."/>
            <person name="Li J."/>
            <person name="Ni P."/>
            <person name="Zheng H."/>
            <person name="Zhang Y."/>
            <person name="Zhao M."/>
            <person name="Hao Q."/>
            <person name="McDermott J."/>
            <person name="Samudrala R."/>
            <person name="Kristiansen K."/>
            <person name="Wong G.K.-S."/>
        </authorList>
    </citation>
    <scope>NUCLEOTIDE SEQUENCE</scope>
</reference>
<feature type="compositionally biased region" description="Low complexity" evidence="9">
    <location>
        <begin position="79"/>
        <end position="88"/>
    </location>
</feature>
<feature type="compositionally biased region" description="Basic and acidic residues" evidence="9">
    <location>
        <begin position="175"/>
        <end position="185"/>
    </location>
</feature>
<feature type="compositionally biased region" description="Acidic residues" evidence="9">
    <location>
        <begin position="416"/>
        <end position="435"/>
    </location>
</feature>
<dbReference type="PANTHER" id="PTHR22930:SF280">
    <property type="entry name" value="OS11G0202600 PROTEIN"/>
    <property type="match status" value="1"/>
</dbReference>
<dbReference type="InterPro" id="IPR058353">
    <property type="entry name" value="DUF8040"/>
</dbReference>
<dbReference type="Proteomes" id="UP000007752">
    <property type="component" value="Chromosome 5"/>
</dbReference>
<feature type="compositionally biased region" description="Basic and acidic residues" evidence="9">
    <location>
        <begin position="373"/>
        <end position="383"/>
    </location>
</feature>
<feature type="compositionally biased region" description="Basic and acidic residues" evidence="9">
    <location>
        <begin position="348"/>
        <end position="361"/>
    </location>
</feature>
<sequence>MDGIDTVGEGGGGPVALGMEAVDRRCWPLGMEATPLGSKAAAQPHRGGRCRALTDREETLASPLRRRGWPAATGDNLAADDSASASAAVRRTRWGMASAVERREHSRRSGRSRSRSPARDRGSPPRRRERSPAARSRSPRRRSPVKSTSSHRERSPVRRNGSPRRSPVRSIGRSPQRDRVKEQVRSPKQSWSRSPSPARKRESWSPSPQSKRLRRAQSEREGADATEGDRRKTTRERDEGKDVSRDRKAEREEGSFKDRKLDCDDDRDHSRDRRSDRSGASRETWSSRDYEGRDSRGRRSDGDDQKGICREQRADHDDRKDSARERRADRDESNGESGRSSRRGRSVSPEEHRHRGRHESQSHQSPRSSRSAARGEGHSDWKKFRPGLPEYLPEMDRMFEGVAVDGSASFVATAEEPIECDSSDEADGDEQEDELTPLSVGNKRTSPSKKSKSPAVRAMVSNMREYNDLQRSKISLMQSMLQVMQDVAEAKRKAAEAERRAAEAHMIAAEAQANAHEMKIKKDAGQSLSSSFSSRSSLFSSFSSWSLSASHNRRARRQRMDEDLNKMMLDLLDDDDEGFFHVMFQYAIHIDKHLTRSYGLKSSSKSTSVEALAMFLWMVGTPQSVRQAEDRFERSMGTVSSLFNKVLQSVVKLAVDVIKPVDPQFRTMHPRLRNRRFYPYFKDCIGAIDGTHVPCVVPNNKFMQYLCRKGMTTQNVMAACDFDMRFTFVLSGWAWFGKYYLVDSGYPNRPGYLAPYKGTKYHLQEYRDSPEPQGKEEKFNYAHSSLRNVIERSFGVLKMKWRMLEKGL</sequence>
<feature type="domain" description="DDE Tnp4" evidence="10">
    <location>
        <begin position="737"/>
        <end position="807"/>
    </location>
</feature>
<evidence type="ECO:0000256" key="1">
    <source>
        <dbReference type="ARBA" id="ARBA00001968"/>
    </source>
</evidence>
<dbReference type="InterPro" id="IPR027806">
    <property type="entry name" value="HARBI1_dom"/>
</dbReference>
<feature type="coiled-coil region" evidence="8">
    <location>
        <begin position="480"/>
        <end position="514"/>
    </location>
</feature>
<reference evidence="12" key="1">
    <citation type="journal article" date="2005" name="PLoS Biol.">
        <title>The genomes of Oryza sativa: a history of duplications.</title>
        <authorList>
            <person name="Yu J."/>
            <person name="Wang J."/>
            <person name="Lin W."/>
            <person name="Li S."/>
            <person name="Li H."/>
            <person name="Zhou J."/>
            <person name="Ni P."/>
            <person name="Dong W."/>
            <person name="Hu S."/>
            <person name="Zeng C."/>
            <person name="Zhang J."/>
            <person name="Zhang Y."/>
            <person name="Li R."/>
            <person name="Xu Z."/>
            <person name="Li S."/>
            <person name="Li X."/>
            <person name="Zheng H."/>
            <person name="Cong L."/>
            <person name="Lin L."/>
            <person name="Yin J."/>
            <person name="Geng J."/>
            <person name="Li G."/>
            <person name="Shi J."/>
            <person name="Liu J."/>
            <person name="Lv H."/>
            <person name="Li J."/>
            <person name="Wang J."/>
            <person name="Deng Y."/>
            <person name="Ran L."/>
            <person name="Shi X."/>
            <person name="Wang X."/>
            <person name="Wu Q."/>
            <person name="Li C."/>
            <person name="Ren X."/>
            <person name="Wang J."/>
            <person name="Wang X."/>
            <person name="Li D."/>
            <person name="Liu D."/>
            <person name="Zhang X."/>
            <person name="Ji Z."/>
            <person name="Zhao W."/>
            <person name="Sun Y."/>
            <person name="Zhang Z."/>
            <person name="Bao J."/>
            <person name="Han Y."/>
            <person name="Dong L."/>
            <person name="Ji J."/>
            <person name="Chen P."/>
            <person name="Wu S."/>
            <person name="Liu J."/>
            <person name="Xiao Y."/>
            <person name="Bu D."/>
            <person name="Tan J."/>
            <person name="Yang L."/>
            <person name="Ye C."/>
            <person name="Zhang J."/>
            <person name="Xu J."/>
            <person name="Zhou Y."/>
            <person name="Yu Y."/>
            <person name="Zhang B."/>
            <person name="Zhuang S."/>
            <person name="Wei H."/>
            <person name="Liu B."/>
            <person name="Lei M."/>
            <person name="Yu H."/>
            <person name="Li Y."/>
            <person name="Xu H."/>
            <person name="Wei S."/>
            <person name="He X."/>
            <person name="Fang L."/>
            <person name="Zhang Z."/>
            <person name="Zhang Y."/>
            <person name="Huang X."/>
            <person name="Su Z."/>
            <person name="Tong W."/>
            <person name="Li J."/>
            <person name="Tong Z."/>
            <person name="Li S."/>
            <person name="Ye J."/>
            <person name="Wang L."/>
            <person name="Fang L."/>
            <person name="Lei T."/>
            <person name="Chen C."/>
            <person name="Chen H."/>
            <person name="Xu Z."/>
            <person name="Li H."/>
            <person name="Huang H."/>
            <person name="Zhang F."/>
            <person name="Xu H."/>
            <person name="Li N."/>
            <person name="Zhao C."/>
            <person name="Li S."/>
            <person name="Dong L."/>
            <person name="Huang Y."/>
            <person name="Li L."/>
            <person name="Xi Y."/>
            <person name="Qi Q."/>
            <person name="Li W."/>
            <person name="Zhang B."/>
            <person name="Hu W."/>
            <person name="Zhang Y."/>
            <person name="Tian X."/>
            <person name="Jiao Y."/>
            <person name="Liang X."/>
            <person name="Jin J."/>
            <person name="Gao L."/>
            <person name="Zheng W."/>
            <person name="Hao B."/>
            <person name="Liu S."/>
            <person name="Wang W."/>
            <person name="Yuan L."/>
            <person name="Cao M."/>
            <person name="McDermott J."/>
            <person name="Samudrala R."/>
            <person name="Wang J."/>
            <person name="Wong G.K."/>
            <person name="Yang H."/>
        </authorList>
    </citation>
    <scope>NUCLEOTIDE SEQUENCE [LARGE SCALE GENOMIC DNA]</scope>
</reference>
<name>B9FLF7_ORYSJ</name>